<dbReference type="OrthoDB" id="1448832at2"/>
<dbReference type="AlphaFoldDB" id="A0A223V3I7"/>
<name>A0A223V3I7_9FLAO</name>
<sequence length="181" mass="20295">MILVRNLFLCFVMALVCLSCSEKQDFSQYNDLTITPTFETSIFYVKTQESIINRVSGISFFSQDFNFDAFEEEVFAERVLEGSITYELENTTSKDIQISIEFLNENGDVLDSEFFQMDAAPTALLTRVVAYGGADKSLDILRNTTQIRLSARNLGDNTSTSSLPDPAIVLSSSAKFMVRVK</sequence>
<dbReference type="RefSeq" id="WP_094996025.1">
    <property type="nucleotide sequence ID" value="NZ_BMJL01000001.1"/>
</dbReference>
<keyword evidence="2" id="KW-1185">Reference proteome</keyword>
<dbReference type="KEGG" id="marb:CJ263_03695"/>
<gene>
    <name evidence="1" type="ORF">CJ263_03695</name>
</gene>
<protein>
    <submittedName>
        <fullName evidence="1">Uncharacterized protein</fullName>
    </submittedName>
</protein>
<organism evidence="1 2">
    <name type="scientific">Maribacter cobaltidurans</name>
    <dbReference type="NCBI Taxonomy" id="1178778"/>
    <lineage>
        <taxon>Bacteria</taxon>
        <taxon>Pseudomonadati</taxon>
        <taxon>Bacteroidota</taxon>
        <taxon>Flavobacteriia</taxon>
        <taxon>Flavobacteriales</taxon>
        <taxon>Flavobacteriaceae</taxon>
        <taxon>Maribacter</taxon>
    </lineage>
</organism>
<dbReference type="EMBL" id="CP022957">
    <property type="protein sequence ID" value="ASV29399.1"/>
    <property type="molecule type" value="Genomic_DNA"/>
</dbReference>
<reference evidence="1 2" key="1">
    <citation type="submission" date="2017-08" db="EMBL/GenBank/DDBJ databases">
        <title>The complete genome sequence of Maribacter sp. B1, isolated from deep-sea sediment.</title>
        <authorList>
            <person name="Wu Y.-H."/>
            <person name="Cheng H."/>
            <person name="Xu X.-W."/>
        </authorList>
    </citation>
    <scope>NUCLEOTIDE SEQUENCE [LARGE SCALE GENOMIC DNA]</scope>
    <source>
        <strain evidence="1 2">B1</strain>
    </source>
</reference>
<dbReference type="Proteomes" id="UP000215244">
    <property type="component" value="Chromosome"/>
</dbReference>
<proteinExistence type="predicted"/>
<accession>A0A223V3I7</accession>
<evidence type="ECO:0000313" key="1">
    <source>
        <dbReference type="EMBL" id="ASV29399.1"/>
    </source>
</evidence>
<evidence type="ECO:0000313" key="2">
    <source>
        <dbReference type="Proteomes" id="UP000215244"/>
    </source>
</evidence>